<evidence type="ECO:0000313" key="9">
    <source>
        <dbReference type="Proteomes" id="UP000240418"/>
    </source>
</evidence>
<dbReference type="InterPro" id="IPR023210">
    <property type="entry name" value="NADP_OxRdtase_dom"/>
</dbReference>
<proteinExistence type="inferred from homology"/>
<comment type="similarity">
    <text evidence="1">Belongs to the aldo/keto reductase family.</text>
</comment>
<dbReference type="InterPro" id="IPR018170">
    <property type="entry name" value="Aldo/ket_reductase_CS"/>
</dbReference>
<dbReference type="PANTHER" id="PTHR43827:SF3">
    <property type="entry name" value="NADP-DEPENDENT OXIDOREDUCTASE DOMAIN-CONTAINING PROTEIN"/>
    <property type="match status" value="1"/>
</dbReference>
<evidence type="ECO:0000256" key="4">
    <source>
        <dbReference type="PIRSR" id="PIRSR000097-1"/>
    </source>
</evidence>
<dbReference type="OrthoDB" id="9768793at2"/>
<dbReference type="EMBL" id="PYGJ01000020">
    <property type="protein sequence ID" value="PSL17213.1"/>
    <property type="molecule type" value="Genomic_DNA"/>
</dbReference>
<reference evidence="8 9" key="1">
    <citation type="submission" date="2018-03" db="EMBL/GenBank/DDBJ databases">
        <title>Genomic Encyclopedia of Archaeal and Bacterial Type Strains, Phase II (KMG-II): from individual species to whole genera.</title>
        <authorList>
            <person name="Goeker M."/>
        </authorList>
    </citation>
    <scope>NUCLEOTIDE SEQUENCE [LARGE SCALE GENOMIC DNA]</scope>
    <source>
        <strain evidence="8 9">DSM 100673</strain>
    </source>
</reference>
<keyword evidence="3" id="KW-0560">Oxidoreductase</keyword>
<evidence type="ECO:0000256" key="6">
    <source>
        <dbReference type="PIRSR" id="PIRSR000097-3"/>
    </source>
</evidence>
<name>A0A2P8F658_9RHOB</name>
<organism evidence="8 9">
    <name type="scientific">Shimia abyssi</name>
    <dbReference type="NCBI Taxonomy" id="1662395"/>
    <lineage>
        <taxon>Bacteria</taxon>
        <taxon>Pseudomonadati</taxon>
        <taxon>Pseudomonadota</taxon>
        <taxon>Alphaproteobacteria</taxon>
        <taxon>Rhodobacterales</taxon>
        <taxon>Roseobacteraceae</taxon>
    </lineage>
</organism>
<dbReference type="GO" id="GO:1990002">
    <property type="term" value="F:methylglyoxal reductase (NADPH) (acetol producing) activity"/>
    <property type="evidence" value="ECO:0007669"/>
    <property type="project" value="TreeGrafter"/>
</dbReference>
<sequence>MNVYFQKTHQRAFGTFPLTGDVARDAIAAAAEVGYRAFDTAQMYENEAETGDSLAATEIAREELCITTKVHPDNFTPDKFLASVEQSLKDLRIDYVDALLLHWPPVDGDIAPSLRLLEECYTRGLARNIGVSNYTVQMMRDAVKIIDTPIVTNQVEFHPLLNQDVLLAGANEVGIPLSSYSSVARGEVFKHPEFAEIGEGYGKSAAQVVLRWILQKGVSLNTMSTKPENIRANFEIKDFSLSNVDMARIEKLTHTGYRIVSSDLVPWAPEWD</sequence>
<comment type="caution">
    <text evidence="8">The sequence shown here is derived from an EMBL/GenBank/DDBJ whole genome shotgun (WGS) entry which is preliminary data.</text>
</comment>
<dbReference type="InterPro" id="IPR036812">
    <property type="entry name" value="NAD(P)_OxRdtase_dom_sf"/>
</dbReference>
<dbReference type="GO" id="GO:0051596">
    <property type="term" value="P:methylglyoxal catabolic process"/>
    <property type="evidence" value="ECO:0007669"/>
    <property type="project" value="TreeGrafter"/>
</dbReference>
<evidence type="ECO:0000259" key="7">
    <source>
        <dbReference type="Pfam" id="PF00248"/>
    </source>
</evidence>
<accession>A0A2P8F658</accession>
<evidence type="ECO:0000256" key="5">
    <source>
        <dbReference type="PIRSR" id="PIRSR000097-2"/>
    </source>
</evidence>
<keyword evidence="2" id="KW-0521">NADP</keyword>
<dbReference type="PRINTS" id="PR00069">
    <property type="entry name" value="ALDKETRDTASE"/>
</dbReference>
<gene>
    <name evidence="8" type="ORF">CLV88_12065</name>
</gene>
<evidence type="ECO:0000313" key="8">
    <source>
        <dbReference type="EMBL" id="PSL17213.1"/>
    </source>
</evidence>
<dbReference type="PROSITE" id="PS00062">
    <property type="entry name" value="ALDOKETO_REDUCTASE_2"/>
    <property type="match status" value="1"/>
</dbReference>
<feature type="site" description="Lowers pKa of active site Tyr" evidence="6">
    <location>
        <position position="69"/>
    </location>
</feature>
<feature type="active site" description="Proton donor" evidence="4">
    <location>
        <position position="44"/>
    </location>
</feature>
<dbReference type="AlphaFoldDB" id="A0A2P8F658"/>
<evidence type="ECO:0000256" key="1">
    <source>
        <dbReference type="ARBA" id="ARBA00007905"/>
    </source>
</evidence>
<dbReference type="InterPro" id="IPR020471">
    <property type="entry name" value="AKR"/>
</dbReference>
<dbReference type="Pfam" id="PF00248">
    <property type="entry name" value="Aldo_ket_red"/>
    <property type="match status" value="1"/>
</dbReference>
<dbReference type="SUPFAM" id="SSF51430">
    <property type="entry name" value="NAD(P)-linked oxidoreductase"/>
    <property type="match status" value="1"/>
</dbReference>
<dbReference type="Proteomes" id="UP000240418">
    <property type="component" value="Unassembled WGS sequence"/>
</dbReference>
<protein>
    <submittedName>
        <fullName evidence="8">2,5-diketo-D-gluconate reductase B</fullName>
    </submittedName>
</protein>
<dbReference type="Gene3D" id="3.20.20.100">
    <property type="entry name" value="NADP-dependent oxidoreductase domain"/>
    <property type="match status" value="1"/>
</dbReference>
<dbReference type="PANTHER" id="PTHR43827">
    <property type="entry name" value="2,5-DIKETO-D-GLUCONIC ACID REDUCTASE"/>
    <property type="match status" value="1"/>
</dbReference>
<feature type="binding site" evidence="5">
    <location>
        <position position="102"/>
    </location>
    <ligand>
        <name>substrate</name>
    </ligand>
</feature>
<feature type="domain" description="NADP-dependent oxidoreductase" evidence="7">
    <location>
        <begin position="21"/>
        <end position="252"/>
    </location>
</feature>
<evidence type="ECO:0000256" key="3">
    <source>
        <dbReference type="ARBA" id="ARBA00023002"/>
    </source>
</evidence>
<keyword evidence="9" id="KW-1185">Reference proteome</keyword>
<dbReference type="PIRSF" id="PIRSF000097">
    <property type="entry name" value="AKR"/>
    <property type="match status" value="1"/>
</dbReference>
<evidence type="ECO:0000256" key="2">
    <source>
        <dbReference type="ARBA" id="ARBA00022857"/>
    </source>
</evidence>
<dbReference type="RefSeq" id="WP_106610291.1">
    <property type="nucleotide sequence ID" value="NZ_PYGJ01000020.1"/>
</dbReference>